<keyword evidence="3" id="KW-1185">Reference proteome</keyword>
<name>A0A1D2MYY6_ORCCI</name>
<gene>
    <name evidence="2" type="ORF">Ocin01_08534</name>
</gene>
<dbReference type="PANTHER" id="PTHR22255">
    <property type="entry name" value="LP06548P"/>
    <property type="match status" value="1"/>
</dbReference>
<evidence type="ECO:0000313" key="2">
    <source>
        <dbReference type="EMBL" id="ODM98151.1"/>
    </source>
</evidence>
<protein>
    <recommendedName>
        <fullName evidence="1">DUF7042 domain-containing protein</fullName>
    </recommendedName>
</protein>
<feature type="domain" description="DUF7042" evidence="1">
    <location>
        <begin position="55"/>
        <end position="108"/>
    </location>
</feature>
<dbReference type="Proteomes" id="UP000094527">
    <property type="component" value="Unassembled WGS sequence"/>
</dbReference>
<proteinExistence type="predicted"/>
<organism evidence="2 3">
    <name type="scientific">Orchesella cincta</name>
    <name type="common">Springtail</name>
    <name type="synonym">Podura cincta</name>
    <dbReference type="NCBI Taxonomy" id="48709"/>
    <lineage>
        <taxon>Eukaryota</taxon>
        <taxon>Metazoa</taxon>
        <taxon>Ecdysozoa</taxon>
        <taxon>Arthropoda</taxon>
        <taxon>Hexapoda</taxon>
        <taxon>Collembola</taxon>
        <taxon>Entomobryomorpha</taxon>
        <taxon>Entomobryoidea</taxon>
        <taxon>Orchesellidae</taxon>
        <taxon>Orchesellinae</taxon>
        <taxon>Orchesella</taxon>
    </lineage>
</organism>
<dbReference type="OrthoDB" id="9979716at2759"/>
<accession>A0A1D2MYY6</accession>
<comment type="caution">
    <text evidence="2">The sequence shown here is derived from an EMBL/GenBank/DDBJ whole genome shotgun (WGS) entry which is preliminary data.</text>
</comment>
<dbReference type="PANTHER" id="PTHR22255:SF9">
    <property type="entry name" value="LP06548P"/>
    <property type="match status" value="1"/>
</dbReference>
<dbReference type="InterPro" id="IPR055470">
    <property type="entry name" value="DUF7042"/>
</dbReference>
<sequence>MHETKASVAVASLGSNQININVSSYCEEKNTLENLCSQIPGDAQLYSLFRIDAQPEDCPFKGAPFTFTYNRGHGECKNPVSFVDTCTEPSRLLLRYQACPDVQKTESTGRYAEFQEQSSQPGDILGKWLEIVEGSEESCNNK</sequence>
<reference evidence="2 3" key="1">
    <citation type="journal article" date="2016" name="Genome Biol. Evol.">
        <title>Gene Family Evolution Reflects Adaptation to Soil Environmental Stressors in the Genome of the Collembolan Orchesella cincta.</title>
        <authorList>
            <person name="Faddeeva-Vakhrusheva A."/>
            <person name="Derks M.F."/>
            <person name="Anvar S.Y."/>
            <person name="Agamennone V."/>
            <person name="Suring W."/>
            <person name="Smit S."/>
            <person name="van Straalen N.M."/>
            <person name="Roelofs D."/>
        </authorList>
    </citation>
    <scope>NUCLEOTIDE SEQUENCE [LARGE SCALE GENOMIC DNA]</scope>
    <source>
        <tissue evidence="2">Mixed pool</tissue>
    </source>
</reference>
<evidence type="ECO:0000259" key="1">
    <source>
        <dbReference type="Pfam" id="PF23069"/>
    </source>
</evidence>
<dbReference type="EMBL" id="LJIJ01000378">
    <property type="protein sequence ID" value="ODM98151.1"/>
    <property type="molecule type" value="Genomic_DNA"/>
</dbReference>
<dbReference type="GO" id="GO:0061909">
    <property type="term" value="P:autophagosome-lysosome fusion"/>
    <property type="evidence" value="ECO:0007669"/>
    <property type="project" value="TreeGrafter"/>
</dbReference>
<evidence type="ECO:0000313" key="3">
    <source>
        <dbReference type="Proteomes" id="UP000094527"/>
    </source>
</evidence>
<dbReference type="AlphaFoldDB" id="A0A1D2MYY6"/>
<dbReference type="Pfam" id="PF23069">
    <property type="entry name" value="DUF7042"/>
    <property type="match status" value="1"/>
</dbReference>